<dbReference type="AlphaFoldDB" id="A0A502F149"/>
<dbReference type="RefSeq" id="WP_140505447.1">
    <property type="nucleotide sequence ID" value="NZ_RCZH01000004.1"/>
</dbReference>
<organism evidence="2 3">
    <name type="scientific">Flavobacterium pectinovorum</name>
    <dbReference type="NCBI Taxonomy" id="29533"/>
    <lineage>
        <taxon>Bacteria</taxon>
        <taxon>Pseudomonadati</taxon>
        <taxon>Bacteroidota</taxon>
        <taxon>Flavobacteriia</taxon>
        <taxon>Flavobacteriales</taxon>
        <taxon>Flavobacteriaceae</taxon>
        <taxon>Flavobacterium</taxon>
    </lineage>
</organism>
<dbReference type="Proteomes" id="UP000319700">
    <property type="component" value="Unassembled WGS sequence"/>
</dbReference>
<reference evidence="2 3" key="1">
    <citation type="journal article" date="2019" name="Environ. Microbiol.">
        <title>Species interactions and distinct microbial communities in high Arctic permafrost affected cryosols are associated with the CH4 and CO2 gas fluxes.</title>
        <authorList>
            <person name="Altshuler I."/>
            <person name="Hamel J."/>
            <person name="Turney S."/>
            <person name="Magnuson E."/>
            <person name="Levesque R."/>
            <person name="Greer C."/>
            <person name="Whyte L.G."/>
        </authorList>
    </citation>
    <scope>NUCLEOTIDE SEQUENCE [LARGE SCALE GENOMIC DNA]</scope>
    <source>
        <strain evidence="2 3">42</strain>
    </source>
</reference>
<evidence type="ECO:0000313" key="3">
    <source>
        <dbReference type="Proteomes" id="UP000319700"/>
    </source>
</evidence>
<keyword evidence="1" id="KW-0732">Signal</keyword>
<comment type="caution">
    <text evidence="2">The sequence shown here is derived from an EMBL/GenBank/DDBJ whole genome shotgun (WGS) entry which is preliminary data.</text>
</comment>
<dbReference type="OrthoDB" id="1325088at2"/>
<accession>A0A502F149</accession>
<dbReference type="EMBL" id="RCZH01000004">
    <property type="protein sequence ID" value="TPG42161.1"/>
    <property type="molecule type" value="Genomic_DNA"/>
</dbReference>
<gene>
    <name evidence="2" type="ORF">EAH81_07540</name>
</gene>
<dbReference type="InterPro" id="IPR026444">
    <property type="entry name" value="Secre_tail"/>
</dbReference>
<protein>
    <submittedName>
        <fullName evidence="2">T9SS C-terminal target domain-containing protein</fullName>
    </submittedName>
</protein>
<name>A0A502F149_9FLAO</name>
<dbReference type="NCBIfam" id="TIGR04183">
    <property type="entry name" value="Por_Secre_tail"/>
    <property type="match status" value="1"/>
</dbReference>
<proteinExistence type="predicted"/>
<keyword evidence="3" id="KW-1185">Reference proteome</keyword>
<evidence type="ECO:0000313" key="2">
    <source>
        <dbReference type="EMBL" id="TPG42161.1"/>
    </source>
</evidence>
<sequence length="323" mass="34675">MKNNYISNFGLLKRKFILVSVFFLLMISVGQAQTISGYNPYCIASNPTYTITNPPAAGTYDQVVWLSNDAGISFSGNPSPLTLSKVVIKSGNLIAAPSAIYARFYLNGVFVIETPYFNFITPTPPTTPNYSVTKTNDYCTTQYHIITLNVTPNPNPSPNTNYSIAPRIADASIVITQTSKNIFELKLPLNGDSYFLYDLTSTTSSSGCLSNSVTVTTYGNSVPLNLTGCANNAPGTNYEFTVSPNPYSNGYITIVSSAVTPSFTGTCKVFNSSGILMTTFSLLNSSTAYALKSTVGASLTAGMYVVQVTYPNGIVKTKNLVVN</sequence>
<evidence type="ECO:0000256" key="1">
    <source>
        <dbReference type="ARBA" id="ARBA00022729"/>
    </source>
</evidence>